<dbReference type="OrthoDB" id="240226at2157"/>
<dbReference type="Proteomes" id="UP000766550">
    <property type="component" value="Unassembled WGS sequence"/>
</dbReference>
<accession>A0A8J8C3G3</accession>
<sequence>MTRRDLLTGVALFVVVVSVATGPLTGVDVTEQRATEFGDGTATVGAVTVDTAALRVTDGRFGTGVSYLRVPTATVTVTSVSDRPRLVYRVLVPALDVELTETAVVSKTGTYRLVPDDRGMARGAADASTYDGTLAVRVQSFTTDRTVYRENVTVEVAA</sequence>
<dbReference type="EMBL" id="JAHQXF010000001">
    <property type="protein sequence ID" value="MBV0924282.1"/>
    <property type="molecule type" value="Genomic_DNA"/>
</dbReference>
<keyword evidence="2" id="KW-1185">Reference proteome</keyword>
<dbReference type="RefSeq" id="WP_162317344.1">
    <property type="nucleotide sequence ID" value="NZ_JAHQXF010000001.1"/>
</dbReference>
<evidence type="ECO:0000313" key="2">
    <source>
        <dbReference type="Proteomes" id="UP000766550"/>
    </source>
</evidence>
<reference evidence="1 2" key="1">
    <citation type="submission" date="2021-06" db="EMBL/GenBank/DDBJ databases">
        <title>New haloarchaea isolates fom saline soil.</title>
        <authorList>
            <person name="Duran-Viseras A."/>
            <person name="Sanchez-Porro C.S."/>
            <person name="Ventosa A."/>
        </authorList>
    </citation>
    <scope>NUCLEOTIDE SEQUENCE [LARGE SCALE GENOMIC DNA]</scope>
    <source>
        <strain evidence="1 2">JCM 183640</strain>
    </source>
</reference>
<protein>
    <submittedName>
        <fullName evidence="1">Uncharacterized protein</fullName>
    </submittedName>
</protein>
<proteinExistence type="predicted"/>
<organism evidence="1 2">
    <name type="scientific">Haloarcula limicola</name>
    <dbReference type="NCBI Taxonomy" id="1429915"/>
    <lineage>
        <taxon>Archaea</taxon>
        <taxon>Methanobacteriati</taxon>
        <taxon>Methanobacteriota</taxon>
        <taxon>Stenosarchaea group</taxon>
        <taxon>Halobacteria</taxon>
        <taxon>Halobacteriales</taxon>
        <taxon>Haloarculaceae</taxon>
        <taxon>Haloarcula</taxon>
    </lineage>
</organism>
<gene>
    <name evidence="1" type="ORF">KTS45_08715</name>
</gene>
<comment type="caution">
    <text evidence="1">The sequence shown here is derived from an EMBL/GenBank/DDBJ whole genome shotgun (WGS) entry which is preliminary data.</text>
</comment>
<dbReference type="AlphaFoldDB" id="A0A8J8C3G3"/>
<name>A0A8J8C3G3_9EURY</name>
<evidence type="ECO:0000313" key="1">
    <source>
        <dbReference type="EMBL" id="MBV0924282.1"/>
    </source>
</evidence>